<keyword evidence="2 5" id="KW-0808">Transferase</keyword>
<dbReference type="SUPFAM" id="SSF53756">
    <property type="entry name" value="UDP-Glycosyltransferase/glycogen phosphorylase"/>
    <property type="match status" value="1"/>
</dbReference>
<evidence type="ECO:0000259" key="3">
    <source>
        <dbReference type="Pfam" id="PF00534"/>
    </source>
</evidence>
<sequence length="385" mass="41425">MTTPVYHVITPGDHYSPRTGSAVPTVVHGLATAARDGDGDPRYRHAVVLQADTYRPRYDSADLVEFDGVPAPSARERYLDAALGRVGGPRRNAARYFQPAVSSLLRQPAGIVLAHNATVVPWLLRDSDHVPVLYAHNDILRTYTRRESARSLSSAALIVAVSESLAAQLKEHLPTSLHDRVRIVGNGVDTAAFTPAPPRQDGPLRVMFFGRAIPEKGADILLTAAAGVERSDVEYVIIGSHGFDPKAPLSPFETRLRELASSVRGTVRFEAFVERPALPGLLRSADMLVLPSRWPDPCPLTVGEALASGVPVIASRRGGIPEALGDAGILFDPDRPEELTAAISSLAGDPVRRRELGAAGRARAEDHDWAWAWGLLAKELDGLAV</sequence>
<dbReference type="InterPro" id="IPR001296">
    <property type="entry name" value="Glyco_trans_1"/>
</dbReference>
<dbReference type="Pfam" id="PF13439">
    <property type="entry name" value="Glyco_transf_4"/>
    <property type="match status" value="1"/>
</dbReference>
<keyword evidence="1" id="KW-0328">Glycosyltransferase</keyword>
<reference evidence="5 6" key="1">
    <citation type="submission" date="2020-05" db="EMBL/GenBank/DDBJ databases">
        <title>MicrobeNet Type strains.</title>
        <authorList>
            <person name="Nicholson A.C."/>
        </authorList>
    </citation>
    <scope>NUCLEOTIDE SEQUENCE [LARGE SCALE GENOMIC DNA]</scope>
    <source>
        <strain evidence="5 6">JCM 14282</strain>
    </source>
</reference>
<evidence type="ECO:0000313" key="6">
    <source>
        <dbReference type="Proteomes" id="UP000543598"/>
    </source>
</evidence>
<gene>
    <name evidence="5" type="ORF">HLA99_05300</name>
</gene>
<dbReference type="Pfam" id="PF00534">
    <property type="entry name" value="Glycos_transf_1"/>
    <property type="match status" value="1"/>
</dbReference>
<dbReference type="EMBL" id="JABEMB010000004">
    <property type="protein sequence ID" value="NNH03262.1"/>
    <property type="molecule type" value="Genomic_DNA"/>
</dbReference>
<organism evidence="5 6">
    <name type="scientific">Microbacterium ulmi</name>
    <dbReference type="NCBI Taxonomy" id="179095"/>
    <lineage>
        <taxon>Bacteria</taxon>
        <taxon>Bacillati</taxon>
        <taxon>Actinomycetota</taxon>
        <taxon>Actinomycetes</taxon>
        <taxon>Micrococcales</taxon>
        <taxon>Microbacteriaceae</taxon>
        <taxon>Microbacterium</taxon>
    </lineage>
</organism>
<feature type="domain" description="Glycosyltransferase subfamily 4-like N-terminal" evidence="4">
    <location>
        <begin position="86"/>
        <end position="191"/>
    </location>
</feature>
<keyword evidence="6" id="KW-1185">Reference proteome</keyword>
<dbReference type="CDD" id="cd03801">
    <property type="entry name" value="GT4_PimA-like"/>
    <property type="match status" value="1"/>
</dbReference>
<dbReference type="RefSeq" id="WP_167037707.1">
    <property type="nucleotide sequence ID" value="NZ_BAAANA010000001.1"/>
</dbReference>
<evidence type="ECO:0000313" key="5">
    <source>
        <dbReference type="EMBL" id="NNH03262.1"/>
    </source>
</evidence>
<evidence type="ECO:0000256" key="1">
    <source>
        <dbReference type="ARBA" id="ARBA00022676"/>
    </source>
</evidence>
<dbReference type="PANTHER" id="PTHR12526:SF636">
    <property type="entry name" value="BLL3647 PROTEIN"/>
    <property type="match status" value="1"/>
</dbReference>
<accession>A0A7Y2LYS6</accession>
<name>A0A7Y2LYS6_9MICO</name>
<evidence type="ECO:0000256" key="2">
    <source>
        <dbReference type="ARBA" id="ARBA00022679"/>
    </source>
</evidence>
<dbReference type="Gene3D" id="3.40.50.2000">
    <property type="entry name" value="Glycogen Phosphorylase B"/>
    <property type="match status" value="2"/>
</dbReference>
<dbReference type="GO" id="GO:0016757">
    <property type="term" value="F:glycosyltransferase activity"/>
    <property type="evidence" value="ECO:0007669"/>
    <property type="project" value="UniProtKB-KW"/>
</dbReference>
<proteinExistence type="predicted"/>
<comment type="caution">
    <text evidence="5">The sequence shown here is derived from an EMBL/GenBank/DDBJ whole genome shotgun (WGS) entry which is preliminary data.</text>
</comment>
<dbReference type="InterPro" id="IPR028098">
    <property type="entry name" value="Glyco_trans_4-like_N"/>
</dbReference>
<dbReference type="AlphaFoldDB" id="A0A7Y2LYS6"/>
<protein>
    <submittedName>
        <fullName evidence="5">Glycosyltransferase family 4 protein</fullName>
    </submittedName>
</protein>
<dbReference type="PANTHER" id="PTHR12526">
    <property type="entry name" value="GLYCOSYLTRANSFERASE"/>
    <property type="match status" value="1"/>
</dbReference>
<dbReference type="Proteomes" id="UP000543598">
    <property type="component" value="Unassembled WGS sequence"/>
</dbReference>
<feature type="domain" description="Glycosyl transferase family 1" evidence="3">
    <location>
        <begin position="198"/>
        <end position="362"/>
    </location>
</feature>
<evidence type="ECO:0000259" key="4">
    <source>
        <dbReference type="Pfam" id="PF13439"/>
    </source>
</evidence>